<dbReference type="Proteomes" id="UP001497623">
    <property type="component" value="Unassembled WGS sequence"/>
</dbReference>
<protein>
    <recommendedName>
        <fullName evidence="2">RFX-type winged-helix domain-containing protein</fullName>
    </recommendedName>
</protein>
<feature type="domain" description="RFX-type winged-helix" evidence="2">
    <location>
        <begin position="25"/>
        <end position="98"/>
    </location>
</feature>
<organism evidence="3 4">
    <name type="scientific">Meganyctiphanes norvegica</name>
    <name type="common">Northern krill</name>
    <name type="synonym">Thysanopoda norvegica</name>
    <dbReference type="NCBI Taxonomy" id="48144"/>
    <lineage>
        <taxon>Eukaryota</taxon>
        <taxon>Metazoa</taxon>
        <taxon>Ecdysozoa</taxon>
        <taxon>Arthropoda</taxon>
        <taxon>Crustacea</taxon>
        <taxon>Multicrustacea</taxon>
        <taxon>Malacostraca</taxon>
        <taxon>Eumalacostraca</taxon>
        <taxon>Eucarida</taxon>
        <taxon>Euphausiacea</taxon>
        <taxon>Euphausiidae</taxon>
        <taxon>Meganyctiphanes</taxon>
    </lineage>
</organism>
<feature type="region of interest" description="Disordered" evidence="1">
    <location>
        <begin position="161"/>
        <end position="207"/>
    </location>
</feature>
<evidence type="ECO:0000259" key="2">
    <source>
        <dbReference type="PROSITE" id="PS51526"/>
    </source>
</evidence>
<sequence>VDLKQDYPPVQHIVSMPAGERRRVCETWVSTALEDAPGVDTPLATLYNAYIKAHPESYLDIAQVGKVLKAKYPNRKHRRGKQGSQLYVYRDVAIKRKDTSRTTVPSSNRISENAIPLDQSQNENNPINGSSLSTIKVNIPGGTNLEVQNFTWAAECNSKGEAVSSDVSTSDEESIPKDMPLIEDIPKSKMVEKRRRDLSSDNKSSRRLKRRRSYYYDETYRVQKICHTENIKNIHAKKTRSKDVEKKSIINPEQVEFLNVLGMQHISTANAPHKRKSHRIRNSPKRIYRAQPSVEDNDSKIVINNKVTEVDSDHLEVSNQLVSSSTDTDNEENNELVTSSTDENEFDSKVGSLCKSTPIFSAIKKECSSPLLESKENIISTKLELPTEVELHETPTVINEFYKQEQDLHNSDQKSFEYDVIKSRQNRSDIEAFRKSVGRQWIDDHIRQKDGVVTTAAEVCSAYNKDHPEAQLTQTNLSMIIRSKFPQRYKLHGTEYVYQDLQFVKDRIPDEEKKNINTIPEFTAPPRHRKPKESLLSQEINSETRQLSYNNIQPLIEQQSYVEQSVSPLHLSSTLDIKPQPSKPTDVIPQNQFKSTYTSSVINYNGVPYIAVLGIPNVSVAQDLSDFGRNVSYPSNVEECPLDLTVNKSHQNLSSMEGKISESKILQEPQYSHNSNHINRRIFHNEDKTSENNLKDQLLSDHINYRSYVKRDEHIFTDKEEMFIDDEEPNLIIDEDYEPNNENVEETNREEIFSKDTSKVHSTLSSDMDVDDYIKGEVVLNKNVKLNSQHKKDMIRSYNFSENILTENEVSYLGTVDKSAYKYNKKESDRINNKFESKKDVDKTGPLNLMKDDIRNYRLEVKPNITNSAIINKYRPTDAKIRVKDSFDNRDTKSFYLDKVSNTGLNLDSTNMKKKESPIYNYGNTARQLSFSNLDLLASSSLKFGEQVNSIKRSSHDAKESDGLKNPRNFTENHRENMNLSVLRRVLFRALSMTSANGLELSSADRAKEMEQSVYLNNSAVSYSIPCVWPSMNSRNPKDFPCQPAAGIQAILLRTTDDQLMQLLLHHQQCPGLGCRNCQPLRAAMVHLMIHRHRCQIWLTLMMLIARHSRDCKLAKCSVEFCLFVKHHIHLSGEPILAKHSPEEQQLLAAEFRKCREAGVHGHHMNCNHRLQWQIPRLSDTTPVPRTLQLLTDILPTDGECESRIDPVIATLQVASFLPIHSV</sequence>
<dbReference type="PROSITE" id="PS51526">
    <property type="entry name" value="RFX_DBD"/>
    <property type="match status" value="1"/>
</dbReference>
<reference evidence="3 4" key="1">
    <citation type="submission" date="2024-05" db="EMBL/GenBank/DDBJ databases">
        <authorList>
            <person name="Wallberg A."/>
        </authorList>
    </citation>
    <scope>NUCLEOTIDE SEQUENCE [LARGE SCALE GENOMIC DNA]</scope>
</reference>
<dbReference type="AlphaFoldDB" id="A0AAV2QKM2"/>
<feature type="compositionally biased region" description="Polar residues" evidence="1">
    <location>
        <begin position="317"/>
        <end position="327"/>
    </location>
</feature>
<feature type="region of interest" description="Disordered" evidence="1">
    <location>
        <begin position="952"/>
        <end position="975"/>
    </location>
</feature>
<evidence type="ECO:0000256" key="1">
    <source>
        <dbReference type="SAM" id="MobiDB-lite"/>
    </source>
</evidence>
<feature type="non-terminal residue" evidence="3">
    <location>
        <position position="1"/>
    </location>
</feature>
<evidence type="ECO:0000313" key="3">
    <source>
        <dbReference type="EMBL" id="CAL4085236.1"/>
    </source>
</evidence>
<keyword evidence="4" id="KW-1185">Reference proteome</keyword>
<dbReference type="GO" id="GO:0003677">
    <property type="term" value="F:DNA binding"/>
    <property type="evidence" value="ECO:0007669"/>
    <property type="project" value="InterPro"/>
</dbReference>
<accession>A0AAV2QKM2</accession>
<proteinExistence type="predicted"/>
<dbReference type="EMBL" id="CAXKWB010006956">
    <property type="protein sequence ID" value="CAL4085236.1"/>
    <property type="molecule type" value="Genomic_DNA"/>
</dbReference>
<feature type="region of interest" description="Disordered" evidence="1">
    <location>
        <begin position="315"/>
        <end position="347"/>
    </location>
</feature>
<comment type="caution">
    <text evidence="3">The sequence shown here is derived from an EMBL/GenBank/DDBJ whole genome shotgun (WGS) entry which is preliminary data.</text>
</comment>
<name>A0AAV2QKM2_MEGNR</name>
<feature type="compositionally biased region" description="Basic and acidic residues" evidence="1">
    <location>
        <begin position="184"/>
        <end position="204"/>
    </location>
</feature>
<dbReference type="GO" id="GO:0006355">
    <property type="term" value="P:regulation of DNA-templated transcription"/>
    <property type="evidence" value="ECO:0007669"/>
    <property type="project" value="InterPro"/>
</dbReference>
<feature type="compositionally biased region" description="Basic and acidic residues" evidence="1">
    <location>
        <begin position="954"/>
        <end position="975"/>
    </location>
</feature>
<dbReference type="InterPro" id="IPR003150">
    <property type="entry name" value="DNA-bd_RFX"/>
</dbReference>
<gene>
    <name evidence="3" type="ORF">MNOR_LOCUS12625</name>
</gene>
<evidence type="ECO:0000313" key="4">
    <source>
        <dbReference type="Proteomes" id="UP001497623"/>
    </source>
</evidence>